<organism evidence="2">
    <name type="scientific">viral metagenome</name>
    <dbReference type="NCBI Taxonomy" id="1070528"/>
    <lineage>
        <taxon>unclassified sequences</taxon>
        <taxon>metagenomes</taxon>
        <taxon>organismal metagenomes</taxon>
    </lineage>
</organism>
<dbReference type="EMBL" id="MT143183">
    <property type="protein sequence ID" value="QJA93870.1"/>
    <property type="molecule type" value="Genomic_DNA"/>
</dbReference>
<sequence>MSRFYSNASKTLQGVNFQWMNDIEEIKTATKRTQAATKSIQSCGYTPHVAKFLAGILVHLSLDNKQRQTEVMNLFSRILDGRNK</sequence>
<dbReference type="EMBL" id="MT141748">
    <property type="protein sequence ID" value="QJA69921.1"/>
    <property type="molecule type" value="Genomic_DNA"/>
</dbReference>
<evidence type="ECO:0000313" key="1">
    <source>
        <dbReference type="EMBL" id="QJA69921.1"/>
    </source>
</evidence>
<evidence type="ECO:0000313" key="2">
    <source>
        <dbReference type="EMBL" id="QJA93870.1"/>
    </source>
</evidence>
<name>A0A6M3LGA7_9ZZZZ</name>
<protein>
    <submittedName>
        <fullName evidence="2">Uncharacterized protein</fullName>
    </submittedName>
</protein>
<reference evidence="2" key="1">
    <citation type="submission" date="2020-03" db="EMBL/GenBank/DDBJ databases">
        <title>The deep terrestrial virosphere.</title>
        <authorList>
            <person name="Holmfeldt K."/>
            <person name="Nilsson E."/>
            <person name="Simone D."/>
            <person name="Lopez-Fernandez M."/>
            <person name="Wu X."/>
            <person name="de Brujin I."/>
            <person name="Lundin D."/>
            <person name="Andersson A."/>
            <person name="Bertilsson S."/>
            <person name="Dopson M."/>
        </authorList>
    </citation>
    <scope>NUCLEOTIDE SEQUENCE</scope>
    <source>
        <strain evidence="1">MM415A04165</strain>
        <strain evidence="2">MM415B04091</strain>
    </source>
</reference>
<dbReference type="AlphaFoldDB" id="A0A6M3LGA7"/>
<proteinExistence type="predicted"/>
<gene>
    <name evidence="1" type="ORF">MM415A04165_0002</name>
    <name evidence="2" type="ORF">MM415B04091_0014</name>
</gene>
<accession>A0A6M3LGA7</accession>